<organism evidence="2 3">
    <name type="scientific">Kribbella koreensis</name>
    <dbReference type="NCBI Taxonomy" id="57909"/>
    <lineage>
        <taxon>Bacteria</taxon>
        <taxon>Bacillati</taxon>
        <taxon>Actinomycetota</taxon>
        <taxon>Actinomycetes</taxon>
        <taxon>Propionibacteriales</taxon>
        <taxon>Kribbellaceae</taxon>
        <taxon>Kribbella</taxon>
    </lineage>
</organism>
<dbReference type="InterPro" id="IPR011042">
    <property type="entry name" value="6-blade_b-propeller_TolB-like"/>
</dbReference>
<keyword evidence="3" id="KW-1185">Reference proteome</keyword>
<name>A0ABP4AD55_9ACTN</name>
<reference evidence="3" key="1">
    <citation type="journal article" date="2019" name="Int. J. Syst. Evol. Microbiol.">
        <title>The Global Catalogue of Microorganisms (GCM) 10K type strain sequencing project: providing services to taxonomists for standard genome sequencing and annotation.</title>
        <authorList>
            <consortium name="The Broad Institute Genomics Platform"/>
            <consortium name="The Broad Institute Genome Sequencing Center for Infectious Disease"/>
            <person name="Wu L."/>
            <person name="Ma J."/>
        </authorList>
    </citation>
    <scope>NUCLEOTIDE SEQUENCE [LARGE SCALE GENOMIC DNA]</scope>
    <source>
        <strain evidence="3">JCM 10977</strain>
    </source>
</reference>
<dbReference type="RefSeq" id="WP_343967484.1">
    <property type="nucleotide sequence ID" value="NZ_BAAAHK010000004.1"/>
</dbReference>
<accession>A0ABP4AD55</accession>
<evidence type="ECO:0000313" key="2">
    <source>
        <dbReference type="EMBL" id="GAA0934889.1"/>
    </source>
</evidence>
<proteinExistence type="predicted"/>
<evidence type="ECO:0000256" key="1">
    <source>
        <dbReference type="SAM" id="SignalP"/>
    </source>
</evidence>
<sequence length="313" mass="33810">MIRRRTATTVLLAAPLLAAGVQPIAEAQHVHHPRPETYVVSTTPGDTPEGIEVTRDGTIYVTSVGTGAVYRGTVRDPKLRPFLPAGSDGRTTATGVHVDHWGRVLVAGASTSKLYMYDARGRLLAIRPAAEGSFLNDFTFTEDAVYVTDSAHNQIWRASLTKDGLGRLKPWLTRDKIQPTPYFLNGIVTDGHRLLVGEQGQDVTYSINLRTKAVTTLEITGANGILSGDGYLLEGHRLYAVYNAGGGKYVTRLALLNRDWTKAQVLADSMPGATNATPTTIARDGHRLLWVNSQLDAKPGTPPYTVSVVPGLN</sequence>
<dbReference type="EMBL" id="BAAAHK010000004">
    <property type="protein sequence ID" value="GAA0934889.1"/>
    <property type="molecule type" value="Genomic_DNA"/>
</dbReference>
<feature type="signal peptide" evidence="1">
    <location>
        <begin position="1"/>
        <end position="27"/>
    </location>
</feature>
<protein>
    <recommendedName>
        <fullName evidence="4">Superoxide dismutase</fullName>
    </recommendedName>
</protein>
<dbReference type="Gene3D" id="2.120.10.30">
    <property type="entry name" value="TolB, C-terminal domain"/>
    <property type="match status" value="1"/>
</dbReference>
<comment type="caution">
    <text evidence="2">The sequence shown here is derived from an EMBL/GenBank/DDBJ whole genome shotgun (WGS) entry which is preliminary data.</text>
</comment>
<dbReference type="SUPFAM" id="SSF63829">
    <property type="entry name" value="Calcium-dependent phosphotriesterase"/>
    <property type="match status" value="1"/>
</dbReference>
<evidence type="ECO:0000313" key="3">
    <source>
        <dbReference type="Proteomes" id="UP001500542"/>
    </source>
</evidence>
<evidence type="ECO:0008006" key="4">
    <source>
        <dbReference type="Google" id="ProtNLM"/>
    </source>
</evidence>
<keyword evidence="1" id="KW-0732">Signal</keyword>
<dbReference type="Proteomes" id="UP001500542">
    <property type="component" value="Unassembled WGS sequence"/>
</dbReference>
<feature type="chain" id="PRO_5046492134" description="Superoxide dismutase" evidence="1">
    <location>
        <begin position="28"/>
        <end position="313"/>
    </location>
</feature>
<gene>
    <name evidence="2" type="ORF">GCM10009554_21310</name>
</gene>